<feature type="domain" description="THUMP" evidence="1">
    <location>
        <begin position="210"/>
        <end position="302"/>
    </location>
</feature>
<sequence>MAEEVGAVPKEYKDVEKQSFEAEKSMAPWEQHSAVISLPRFDYTAPSSILQHSHCGFLVTCTIKREKSATKEVLSILEKYVDPFKNGGYDGLDSHETSTVKRRRMCTEDIGRECLDLEETNSSIVKSGEGKLMEGTQESPTNAETSSSGAFDLSLVKLTRTGLLLFTFPKNELADTVDIVSNIIRSFEAGKNSPIWCHRIFPIQATCRLNEKELQEVVSTLVKKFVANKQNNLGQPLRFAVGYHRRGIEETKLPKENADGSTEYSLLDRNKCFDVVASAVSHAVEDSIVDLKSPELSVFVEWLPLSGLPTGSIIVAVSVLPINLISTKPRLSIKALTSNTKQKSGPQ</sequence>
<dbReference type="GO" id="GO:0006400">
    <property type="term" value="P:tRNA modification"/>
    <property type="evidence" value="ECO:0007669"/>
    <property type="project" value="InterPro"/>
</dbReference>
<dbReference type="InterPro" id="IPR004114">
    <property type="entry name" value="THUMP_dom"/>
</dbReference>
<gene>
    <name evidence="2" type="ORF">QN277_026378</name>
</gene>
<dbReference type="Proteomes" id="UP001293593">
    <property type="component" value="Unassembled WGS sequence"/>
</dbReference>
<name>A0AAE1J7S1_9FABA</name>
<accession>A0AAE1J7S1</accession>
<dbReference type="PANTHER" id="PTHR13452">
    <property type="entry name" value="THUMP DOMAIN CONTAINING PROTEIN 1-RELATED"/>
    <property type="match status" value="1"/>
</dbReference>
<dbReference type="InterPro" id="IPR040183">
    <property type="entry name" value="THUMPD1-like"/>
</dbReference>
<dbReference type="CDD" id="cd11717">
    <property type="entry name" value="THUMP_THUMPD1_like"/>
    <property type="match status" value="1"/>
</dbReference>
<comment type="caution">
    <text evidence="2">The sequence shown here is derived from an EMBL/GenBank/DDBJ whole genome shotgun (WGS) entry which is preliminary data.</text>
</comment>
<dbReference type="PANTHER" id="PTHR13452:SF13">
    <property type="entry name" value="OS02G0672400 PROTEIN"/>
    <property type="match status" value="1"/>
</dbReference>
<protein>
    <recommendedName>
        <fullName evidence="1">THUMP domain-containing protein</fullName>
    </recommendedName>
</protein>
<organism evidence="2 3">
    <name type="scientific">Acacia crassicarpa</name>
    <name type="common">northern wattle</name>
    <dbReference type="NCBI Taxonomy" id="499986"/>
    <lineage>
        <taxon>Eukaryota</taxon>
        <taxon>Viridiplantae</taxon>
        <taxon>Streptophyta</taxon>
        <taxon>Embryophyta</taxon>
        <taxon>Tracheophyta</taxon>
        <taxon>Spermatophyta</taxon>
        <taxon>Magnoliopsida</taxon>
        <taxon>eudicotyledons</taxon>
        <taxon>Gunneridae</taxon>
        <taxon>Pentapetalae</taxon>
        <taxon>rosids</taxon>
        <taxon>fabids</taxon>
        <taxon>Fabales</taxon>
        <taxon>Fabaceae</taxon>
        <taxon>Caesalpinioideae</taxon>
        <taxon>mimosoid clade</taxon>
        <taxon>Acacieae</taxon>
        <taxon>Acacia</taxon>
    </lineage>
</organism>
<keyword evidence="3" id="KW-1185">Reference proteome</keyword>
<evidence type="ECO:0000313" key="3">
    <source>
        <dbReference type="Proteomes" id="UP001293593"/>
    </source>
</evidence>
<evidence type="ECO:0000259" key="1">
    <source>
        <dbReference type="Pfam" id="PF02926"/>
    </source>
</evidence>
<dbReference type="Pfam" id="PF02926">
    <property type="entry name" value="THUMP"/>
    <property type="match status" value="1"/>
</dbReference>
<evidence type="ECO:0000313" key="2">
    <source>
        <dbReference type="EMBL" id="KAK4265311.1"/>
    </source>
</evidence>
<dbReference type="AlphaFoldDB" id="A0AAE1J7S1"/>
<dbReference type="GO" id="GO:0003723">
    <property type="term" value="F:RNA binding"/>
    <property type="evidence" value="ECO:0007669"/>
    <property type="project" value="InterPro"/>
</dbReference>
<proteinExistence type="predicted"/>
<reference evidence="2" key="1">
    <citation type="submission" date="2023-10" db="EMBL/GenBank/DDBJ databases">
        <title>Chromosome-level genome of the transformable northern wattle, Acacia crassicarpa.</title>
        <authorList>
            <person name="Massaro I."/>
            <person name="Sinha N.R."/>
            <person name="Poethig S."/>
            <person name="Leichty A.R."/>
        </authorList>
    </citation>
    <scope>NUCLEOTIDE SEQUENCE</scope>
    <source>
        <strain evidence="2">Acra3RX</strain>
        <tissue evidence="2">Leaf</tissue>
    </source>
</reference>
<dbReference type="EMBL" id="JAWXYG010000008">
    <property type="protein sequence ID" value="KAK4265311.1"/>
    <property type="molecule type" value="Genomic_DNA"/>
</dbReference>
<dbReference type="SUPFAM" id="SSF143437">
    <property type="entry name" value="THUMP domain-like"/>
    <property type="match status" value="1"/>
</dbReference>